<comment type="similarity">
    <text evidence="1 7">Belongs to the UPF0758 family.</text>
</comment>
<dbReference type="Gene3D" id="3.40.140.10">
    <property type="entry name" value="Cytidine Deaminase, domain 2"/>
    <property type="match status" value="1"/>
</dbReference>
<dbReference type="GO" id="GO:0006508">
    <property type="term" value="P:proteolysis"/>
    <property type="evidence" value="ECO:0007669"/>
    <property type="project" value="UniProtKB-KW"/>
</dbReference>
<dbReference type="GO" id="GO:0008237">
    <property type="term" value="F:metallopeptidase activity"/>
    <property type="evidence" value="ECO:0007669"/>
    <property type="project" value="UniProtKB-KW"/>
</dbReference>
<dbReference type="Pfam" id="PF20582">
    <property type="entry name" value="UPF0758_N"/>
    <property type="match status" value="1"/>
</dbReference>
<evidence type="ECO:0000256" key="3">
    <source>
        <dbReference type="ARBA" id="ARBA00022723"/>
    </source>
</evidence>
<dbReference type="InterPro" id="IPR037518">
    <property type="entry name" value="MPN"/>
</dbReference>
<proteinExistence type="inferred from homology"/>
<evidence type="ECO:0000256" key="1">
    <source>
        <dbReference type="ARBA" id="ARBA00010243"/>
    </source>
</evidence>
<reference evidence="9" key="2">
    <citation type="submission" date="2021-04" db="EMBL/GenBank/DDBJ databases">
        <authorList>
            <person name="Gilroy R."/>
        </authorList>
    </citation>
    <scope>NUCLEOTIDE SEQUENCE</scope>
    <source>
        <strain evidence="9">CHK178-16964</strain>
    </source>
</reference>
<reference evidence="9" key="1">
    <citation type="journal article" date="2021" name="PeerJ">
        <title>Extensive microbial diversity within the chicken gut microbiome revealed by metagenomics and culture.</title>
        <authorList>
            <person name="Gilroy R."/>
            <person name="Ravi A."/>
            <person name="Getino M."/>
            <person name="Pursley I."/>
            <person name="Horton D.L."/>
            <person name="Alikhan N.F."/>
            <person name="Baker D."/>
            <person name="Gharbi K."/>
            <person name="Hall N."/>
            <person name="Watson M."/>
            <person name="Adriaenssens E.M."/>
            <person name="Foster-Nyarko E."/>
            <person name="Jarju S."/>
            <person name="Secka A."/>
            <person name="Antonio M."/>
            <person name="Oren A."/>
            <person name="Chaudhuri R.R."/>
            <person name="La Ragione R."/>
            <person name="Hildebrand F."/>
            <person name="Pallen M.J."/>
        </authorList>
    </citation>
    <scope>NUCLEOTIDE SEQUENCE</scope>
    <source>
        <strain evidence="9">CHK178-16964</strain>
    </source>
</reference>
<dbReference type="InterPro" id="IPR001405">
    <property type="entry name" value="UPF0758"/>
</dbReference>
<evidence type="ECO:0000313" key="10">
    <source>
        <dbReference type="Proteomes" id="UP000823900"/>
    </source>
</evidence>
<keyword evidence="2" id="KW-0645">Protease</keyword>
<accession>A0A9D2HFV2</accession>
<dbReference type="AlphaFoldDB" id="A0A9D2HFV2"/>
<protein>
    <submittedName>
        <fullName evidence="9">DNA repair protein RadC</fullName>
    </submittedName>
</protein>
<organism evidence="9 10">
    <name type="scientific">Candidatus Lachnoclostridium stercoravium</name>
    <dbReference type="NCBI Taxonomy" id="2838633"/>
    <lineage>
        <taxon>Bacteria</taxon>
        <taxon>Bacillati</taxon>
        <taxon>Bacillota</taxon>
        <taxon>Clostridia</taxon>
        <taxon>Lachnospirales</taxon>
        <taxon>Lachnospiraceae</taxon>
    </lineage>
</organism>
<evidence type="ECO:0000256" key="2">
    <source>
        <dbReference type="ARBA" id="ARBA00022670"/>
    </source>
</evidence>
<dbReference type="CDD" id="cd08071">
    <property type="entry name" value="MPN_DUF2466"/>
    <property type="match status" value="1"/>
</dbReference>
<gene>
    <name evidence="9" type="primary">radC</name>
    <name evidence="9" type="ORF">IAA07_03320</name>
</gene>
<dbReference type="EMBL" id="DWZA01000029">
    <property type="protein sequence ID" value="HJA70596.1"/>
    <property type="molecule type" value="Genomic_DNA"/>
</dbReference>
<dbReference type="InterPro" id="IPR020891">
    <property type="entry name" value="UPF0758_CS"/>
</dbReference>
<feature type="domain" description="MPN" evidence="8">
    <location>
        <begin position="109"/>
        <end position="231"/>
    </location>
</feature>
<keyword evidence="4" id="KW-0378">Hydrolase</keyword>
<dbReference type="NCBIfam" id="TIGR00608">
    <property type="entry name" value="radc"/>
    <property type="match status" value="1"/>
</dbReference>
<dbReference type="GO" id="GO:0046872">
    <property type="term" value="F:metal ion binding"/>
    <property type="evidence" value="ECO:0007669"/>
    <property type="project" value="UniProtKB-KW"/>
</dbReference>
<dbReference type="NCBIfam" id="NF000642">
    <property type="entry name" value="PRK00024.1"/>
    <property type="match status" value="1"/>
</dbReference>
<dbReference type="InterPro" id="IPR046778">
    <property type="entry name" value="UPF0758_N"/>
</dbReference>
<dbReference type="PANTHER" id="PTHR30471:SF3">
    <property type="entry name" value="UPF0758 PROTEIN YEES-RELATED"/>
    <property type="match status" value="1"/>
</dbReference>
<name>A0A9D2HFV2_9FIRM</name>
<dbReference type="PROSITE" id="PS50249">
    <property type="entry name" value="MPN"/>
    <property type="match status" value="1"/>
</dbReference>
<dbReference type="PROSITE" id="PS01302">
    <property type="entry name" value="UPF0758"/>
    <property type="match status" value="1"/>
</dbReference>
<keyword evidence="6" id="KW-0482">Metalloprotease</keyword>
<evidence type="ECO:0000259" key="8">
    <source>
        <dbReference type="PROSITE" id="PS50249"/>
    </source>
</evidence>
<evidence type="ECO:0000256" key="5">
    <source>
        <dbReference type="ARBA" id="ARBA00022833"/>
    </source>
</evidence>
<sequence>MSNKTMKELPPDSRPYEKCLRFGAEALSDAELLAVIIRTGSRGENSLELSKRVLSASYPKEGLVGLMHLSLDDLISIKGIGRVKGVQLLCVGELSRRIWKRRLYEKSLSFHSPQDIADYFMEDMRHSEQEELMLMCFNTKQVLVREALLSRGTVNASMITPREVFLEALKCRAVNIILLHNHPSGNPSPSGDDIRFTENIKKAGEMIGIRLIDHIIIGDNSYISLKERGLL</sequence>
<evidence type="ECO:0000313" key="9">
    <source>
        <dbReference type="EMBL" id="HJA70596.1"/>
    </source>
</evidence>
<comment type="caution">
    <text evidence="9">The sequence shown here is derived from an EMBL/GenBank/DDBJ whole genome shotgun (WGS) entry which is preliminary data.</text>
</comment>
<dbReference type="PANTHER" id="PTHR30471">
    <property type="entry name" value="DNA REPAIR PROTEIN RADC"/>
    <property type="match status" value="1"/>
</dbReference>
<dbReference type="InterPro" id="IPR025657">
    <property type="entry name" value="RadC_JAB"/>
</dbReference>
<dbReference type="Pfam" id="PF04002">
    <property type="entry name" value="RadC"/>
    <property type="match status" value="1"/>
</dbReference>
<evidence type="ECO:0000256" key="4">
    <source>
        <dbReference type="ARBA" id="ARBA00022801"/>
    </source>
</evidence>
<dbReference type="Proteomes" id="UP000823900">
    <property type="component" value="Unassembled WGS sequence"/>
</dbReference>
<keyword evidence="5" id="KW-0862">Zinc</keyword>
<keyword evidence="3" id="KW-0479">Metal-binding</keyword>
<evidence type="ECO:0000256" key="7">
    <source>
        <dbReference type="RuleBase" id="RU003797"/>
    </source>
</evidence>
<evidence type="ECO:0000256" key="6">
    <source>
        <dbReference type="ARBA" id="ARBA00023049"/>
    </source>
</evidence>